<accession>A0A2T7PM86</accession>
<evidence type="ECO:0000256" key="1">
    <source>
        <dbReference type="ARBA" id="ARBA00023157"/>
    </source>
</evidence>
<evidence type="ECO:0000256" key="3">
    <source>
        <dbReference type="SAM" id="Phobius"/>
    </source>
</evidence>
<comment type="caution">
    <text evidence="2">Lacks conserved residue(s) required for the propagation of feature annotation.</text>
</comment>
<evidence type="ECO:0000256" key="2">
    <source>
        <dbReference type="PROSITE-ProRule" id="PRU00059"/>
    </source>
</evidence>
<feature type="transmembrane region" description="Helical" evidence="3">
    <location>
        <begin position="247"/>
        <end position="266"/>
    </location>
</feature>
<feature type="domain" description="CUB" evidence="4">
    <location>
        <begin position="1"/>
        <end position="102"/>
    </location>
</feature>
<keyword evidence="3" id="KW-0812">Transmembrane</keyword>
<dbReference type="Proteomes" id="UP000245119">
    <property type="component" value="Linkage Group LG3"/>
</dbReference>
<dbReference type="PROSITE" id="PS01180">
    <property type="entry name" value="CUB"/>
    <property type="match status" value="1"/>
</dbReference>
<dbReference type="InterPro" id="IPR003366">
    <property type="entry name" value="CUB-like_dom"/>
</dbReference>
<keyword evidence="1" id="KW-1015">Disulfide bond</keyword>
<evidence type="ECO:0000259" key="4">
    <source>
        <dbReference type="PROSITE" id="PS01180"/>
    </source>
</evidence>
<dbReference type="Pfam" id="PF02408">
    <property type="entry name" value="CUB_2"/>
    <property type="match status" value="1"/>
</dbReference>
<dbReference type="InterPro" id="IPR035914">
    <property type="entry name" value="Sperma_CUB_dom_sf"/>
</dbReference>
<keyword evidence="6" id="KW-1185">Reference proteome</keyword>
<dbReference type="EMBL" id="PZQS01000003">
    <property type="protein sequence ID" value="PVD34535.1"/>
    <property type="molecule type" value="Genomic_DNA"/>
</dbReference>
<sequence length="267" mass="29554">MPGYQKAFKGINRDVGTTDARNCTWNITAPEGMVVRLTLIRNMDYLEQVDNDDYLTLNGGSPIALSDSYSFPYWSNSNNLVIDFHTPAGSDRLEFIMAYIALPWAVCQARPVVVVADTRALTIPLPVLPTNDTSGSWDCRMQVLPMHTGEGFRITVTSLRRPSNSSDKDICLFQCKAFRGYSVSLETSIASHPSANQTDSIEYRSDGSPVLFVFKRTIGNSEDREDGINVTVEAIDERNVTPTSSAWLIWMPSLLPYAAAIVVLIMG</sequence>
<comment type="caution">
    <text evidence="5">The sequence shown here is derived from an EMBL/GenBank/DDBJ whole genome shotgun (WGS) entry which is preliminary data.</text>
</comment>
<evidence type="ECO:0000313" key="6">
    <source>
        <dbReference type="Proteomes" id="UP000245119"/>
    </source>
</evidence>
<dbReference type="AlphaFoldDB" id="A0A2T7PM86"/>
<dbReference type="Gene3D" id="2.60.120.290">
    <property type="entry name" value="Spermadhesin, CUB domain"/>
    <property type="match status" value="1"/>
</dbReference>
<proteinExistence type="predicted"/>
<keyword evidence="3" id="KW-0472">Membrane</keyword>
<reference evidence="5 6" key="1">
    <citation type="submission" date="2018-04" db="EMBL/GenBank/DDBJ databases">
        <title>The genome of golden apple snail Pomacea canaliculata provides insight into stress tolerance and invasive adaptation.</title>
        <authorList>
            <person name="Liu C."/>
            <person name="Liu B."/>
            <person name="Ren Y."/>
            <person name="Zhang Y."/>
            <person name="Wang H."/>
            <person name="Li S."/>
            <person name="Jiang F."/>
            <person name="Yin L."/>
            <person name="Zhang G."/>
            <person name="Qian W."/>
            <person name="Fan W."/>
        </authorList>
    </citation>
    <scope>NUCLEOTIDE SEQUENCE [LARGE SCALE GENOMIC DNA]</scope>
    <source>
        <strain evidence="5">SZHN2017</strain>
        <tissue evidence="5">Muscle</tissue>
    </source>
</reference>
<dbReference type="InterPro" id="IPR000859">
    <property type="entry name" value="CUB_dom"/>
</dbReference>
<gene>
    <name evidence="5" type="ORF">C0Q70_05810</name>
</gene>
<dbReference type="SUPFAM" id="SSF49854">
    <property type="entry name" value="Spermadhesin, CUB domain"/>
    <property type="match status" value="1"/>
</dbReference>
<evidence type="ECO:0000313" key="5">
    <source>
        <dbReference type="EMBL" id="PVD34535.1"/>
    </source>
</evidence>
<keyword evidence="3" id="KW-1133">Transmembrane helix</keyword>
<name>A0A2T7PM86_POMCA</name>
<organism evidence="5 6">
    <name type="scientific">Pomacea canaliculata</name>
    <name type="common">Golden apple snail</name>
    <dbReference type="NCBI Taxonomy" id="400727"/>
    <lineage>
        <taxon>Eukaryota</taxon>
        <taxon>Metazoa</taxon>
        <taxon>Spiralia</taxon>
        <taxon>Lophotrochozoa</taxon>
        <taxon>Mollusca</taxon>
        <taxon>Gastropoda</taxon>
        <taxon>Caenogastropoda</taxon>
        <taxon>Architaenioglossa</taxon>
        <taxon>Ampullarioidea</taxon>
        <taxon>Ampullariidae</taxon>
        <taxon>Pomacea</taxon>
    </lineage>
</organism>
<protein>
    <recommendedName>
        <fullName evidence="4">CUB domain-containing protein</fullName>
    </recommendedName>
</protein>